<organism evidence="13 14">
    <name type="scientific">Pseudohaliea rubra DSM 19751</name>
    <dbReference type="NCBI Taxonomy" id="1265313"/>
    <lineage>
        <taxon>Bacteria</taxon>
        <taxon>Pseudomonadati</taxon>
        <taxon>Pseudomonadota</taxon>
        <taxon>Gammaproteobacteria</taxon>
        <taxon>Cellvibrionales</taxon>
        <taxon>Halieaceae</taxon>
        <taxon>Pseudohaliea</taxon>
    </lineage>
</organism>
<evidence type="ECO:0000256" key="6">
    <source>
        <dbReference type="ARBA" id="ARBA00022777"/>
    </source>
</evidence>
<keyword evidence="7 10" id="KW-0067">ATP-binding</keyword>
<evidence type="ECO:0000256" key="7">
    <source>
        <dbReference type="ARBA" id="ARBA00022840"/>
    </source>
</evidence>
<dbReference type="GO" id="GO:0016114">
    <property type="term" value="P:terpenoid biosynthetic process"/>
    <property type="evidence" value="ECO:0007669"/>
    <property type="project" value="UniProtKB-UniRule"/>
</dbReference>
<gene>
    <name evidence="10" type="primary">ispE</name>
    <name evidence="13" type="ORF">HRUBRA_00600</name>
</gene>
<dbReference type="InterPro" id="IPR013750">
    <property type="entry name" value="GHMP_kinase_C_dom"/>
</dbReference>
<name>A0A095VTU2_9GAMM</name>
<dbReference type="InterPro" id="IPR020568">
    <property type="entry name" value="Ribosomal_Su5_D2-typ_SF"/>
</dbReference>
<dbReference type="GO" id="GO:0005524">
    <property type="term" value="F:ATP binding"/>
    <property type="evidence" value="ECO:0007669"/>
    <property type="project" value="UniProtKB-UniRule"/>
</dbReference>
<dbReference type="Pfam" id="PF00288">
    <property type="entry name" value="GHMP_kinases_N"/>
    <property type="match status" value="1"/>
</dbReference>
<dbReference type="PANTHER" id="PTHR43527:SF2">
    <property type="entry name" value="4-DIPHOSPHOCYTIDYL-2-C-METHYL-D-ERYTHRITOL KINASE, CHLOROPLASTIC"/>
    <property type="match status" value="1"/>
</dbReference>
<dbReference type="eggNOG" id="COG1947">
    <property type="taxonomic scope" value="Bacteria"/>
</dbReference>
<sequence length="285" mass="29915">MAAGGRTVSAQTVTLAAPAKLNLFLHVTGRREDGYHTLQTVFQLLAWGDTVTLEAREDGAVTLAGPDLDIASDDNLAVRAARALKALPGTSPDNGVHITLDKRIPTGGGLGGGSSDAASTLLGLIRLWKLDVSRDRLAAIGATLGADVPVFVRGHSAWAEGIGEQLQPVLLPPAWFLIIHPGVHVDTGEIFSRRELTRDSPPITMAAFFAGTSRNDCEPVVRNLYAEVDNALIWLGKFGDAKLTGTGACVFCRCADEASARAIAAEVPAPWRAIVAAGVNRSPAL</sequence>
<evidence type="ECO:0000259" key="11">
    <source>
        <dbReference type="Pfam" id="PF00288"/>
    </source>
</evidence>
<dbReference type="STRING" id="1265313.HRUBRA_00600"/>
<comment type="pathway">
    <text evidence="10">Isoprenoid biosynthesis; isopentenyl diphosphate biosynthesis via DXP pathway; isopentenyl diphosphate from 1-deoxy-D-xylulose 5-phosphate: step 3/6.</text>
</comment>
<keyword evidence="6 10" id="KW-0418">Kinase</keyword>
<evidence type="ECO:0000256" key="2">
    <source>
        <dbReference type="ARBA" id="ARBA00012052"/>
    </source>
</evidence>
<dbReference type="InterPro" id="IPR006204">
    <property type="entry name" value="GHMP_kinase_N_dom"/>
</dbReference>
<reference evidence="13 14" key="1">
    <citation type="journal article" date="2014" name="Genome Announc.">
        <title>Genome Sequence of Gammaproteobacterial Pseudohaliea rubra Type Strain DSM 19751, Isolated from Coastal Seawater of the Mediterranean Sea.</title>
        <authorList>
            <person name="Spring S."/>
            <person name="Fiebig A."/>
            <person name="Riedel T."/>
            <person name="Goker M."/>
            <person name="Klenk H.P."/>
        </authorList>
    </citation>
    <scope>NUCLEOTIDE SEQUENCE [LARGE SCALE GENOMIC DNA]</scope>
    <source>
        <strain evidence="13 14">DSM 19751</strain>
    </source>
</reference>
<dbReference type="SUPFAM" id="SSF55060">
    <property type="entry name" value="GHMP Kinase, C-terminal domain"/>
    <property type="match status" value="1"/>
</dbReference>
<feature type="active site" evidence="10">
    <location>
        <position position="147"/>
    </location>
</feature>
<comment type="function">
    <text evidence="10">Catalyzes the phosphorylation of the position 2 hydroxy group of 4-diphosphocytidyl-2C-methyl-D-erythritol.</text>
</comment>
<dbReference type="EMBL" id="AUVB01000017">
    <property type="protein sequence ID" value="KGE04795.1"/>
    <property type="molecule type" value="Genomic_DNA"/>
</dbReference>
<dbReference type="PANTHER" id="PTHR43527">
    <property type="entry name" value="4-DIPHOSPHOCYTIDYL-2-C-METHYL-D-ERYTHRITOL KINASE, CHLOROPLASTIC"/>
    <property type="match status" value="1"/>
</dbReference>
<protein>
    <recommendedName>
        <fullName evidence="3 10">4-diphosphocytidyl-2-C-methyl-D-erythritol kinase</fullName>
        <shortName evidence="10">CMK</shortName>
        <ecNumber evidence="2 10">2.7.1.148</ecNumber>
    </recommendedName>
    <alternativeName>
        <fullName evidence="9 10">4-(cytidine-5'-diphospho)-2-C-methyl-D-erythritol kinase</fullName>
    </alternativeName>
</protein>
<evidence type="ECO:0000313" key="14">
    <source>
        <dbReference type="Proteomes" id="UP000029640"/>
    </source>
</evidence>
<comment type="caution">
    <text evidence="13">The sequence shown here is derived from an EMBL/GenBank/DDBJ whole genome shotgun (WGS) entry which is preliminary data.</text>
</comment>
<accession>A0A095VTU2</accession>
<dbReference type="PIRSF" id="PIRSF010376">
    <property type="entry name" value="IspE"/>
    <property type="match status" value="1"/>
</dbReference>
<evidence type="ECO:0000256" key="4">
    <source>
        <dbReference type="ARBA" id="ARBA00022679"/>
    </source>
</evidence>
<dbReference type="Gene3D" id="3.30.70.890">
    <property type="entry name" value="GHMP kinase, C-terminal domain"/>
    <property type="match status" value="1"/>
</dbReference>
<dbReference type="Pfam" id="PF08544">
    <property type="entry name" value="GHMP_kinases_C"/>
    <property type="match status" value="1"/>
</dbReference>
<evidence type="ECO:0000256" key="9">
    <source>
        <dbReference type="ARBA" id="ARBA00032554"/>
    </source>
</evidence>
<dbReference type="Gene3D" id="3.30.230.10">
    <property type="match status" value="1"/>
</dbReference>
<feature type="domain" description="GHMP kinase C-terminal" evidence="12">
    <location>
        <begin position="215"/>
        <end position="272"/>
    </location>
</feature>
<dbReference type="HOGENOM" id="CLU_053057_3_0_6"/>
<keyword evidence="4 10" id="KW-0808">Transferase</keyword>
<comment type="catalytic activity">
    <reaction evidence="10">
        <text>4-CDP-2-C-methyl-D-erythritol + ATP = 4-CDP-2-C-methyl-D-erythritol 2-phosphate + ADP + H(+)</text>
        <dbReference type="Rhea" id="RHEA:18437"/>
        <dbReference type="ChEBI" id="CHEBI:15378"/>
        <dbReference type="ChEBI" id="CHEBI:30616"/>
        <dbReference type="ChEBI" id="CHEBI:57823"/>
        <dbReference type="ChEBI" id="CHEBI:57919"/>
        <dbReference type="ChEBI" id="CHEBI:456216"/>
        <dbReference type="EC" id="2.7.1.148"/>
    </reaction>
</comment>
<proteinExistence type="inferred from homology"/>
<dbReference type="HAMAP" id="MF_00061">
    <property type="entry name" value="IspE"/>
    <property type="match status" value="1"/>
</dbReference>
<dbReference type="Proteomes" id="UP000029640">
    <property type="component" value="Unassembled WGS sequence"/>
</dbReference>
<evidence type="ECO:0000256" key="10">
    <source>
        <dbReference type="HAMAP-Rule" id="MF_00061"/>
    </source>
</evidence>
<feature type="domain" description="GHMP kinase N-terminal" evidence="11">
    <location>
        <begin position="75"/>
        <end position="154"/>
    </location>
</feature>
<dbReference type="InterPro" id="IPR004424">
    <property type="entry name" value="IspE"/>
</dbReference>
<dbReference type="PATRIC" id="fig|1265313.6.peg.595"/>
<comment type="similarity">
    <text evidence="1 10">Belongs to the GHMP kinase family. IspE subfamily.</text>
</comment>
<keyword evidence="8 10" id="KW-0414">Isoprene biosynthesis</keyword>
<feature type="binding site" evidence="10">
    <location>
        <begin position="105"/>
        <end position="115"/>
    </location>
    <ligand>
        <name>ATP</name>
        <dbReference type="ChEBI" id="CHEBI:30616"/>
    </ligand>
</feature>
<dbReference type="NCBIfam" id="TIGR00154">
    <property type="entry name" value="ispE"/>
    <property type="match status" value="1"/>
</dbReference>
<evidence type="ECO:0000256" key="8">
    <source>
        <dbReference type="ARBA" id="ARBA00023229"/>
    </source>
</evidence>
<feature type="active site" evidence="10">
    <location>
        <position position="20"/>
    </location>
</feature>
<dbReference type="InterPro" id="IPR036554">
    <property type="entry name" value="GHMP_kinase_C_sf"/>
</dbReference>
<evidence type="ECO:0000313" key="13">
    <source>
        <dbReference type="EMBL" id="KGE04795.1"/>
    </source>
</evidence>
<evidence type="ECO:0000256" key="5">
    <source>
        <dbReference type="ARBA" id="ARBA00022741"/>
    </source>
</evidence>
<dbReference type="EC" id="2.7.1.148" evidence="2 10"/>
<keyword evidence="14" id="KW-1185">Reference proteome</keyword>
<evidence type="ECO:0000256" key="3">
    <source>
        <dbReference type="ARBA" id="ARBA00017473"/>
    </source>
</evidence>
<dbReference type="GO" id="GO:0050515">
    <property type="term" value="F:4-(cytidine 5'-diphospho)-2-C-methyl-D-erythritol kinase activity"/>
    <property type="evidence" value="ECO:0007669"/>
    <property type="project" value="UniProtKB-UniRule"/>
</dbReference>
<dbReference type="AlphaFoldDB" id="A0A095VTU2"/>
<dbReference type="GO" id="GO:0019288">
    <property type="term" value="P:isopentenyl diphosphate biosynthetic process, methylerythritol 4-phosphate pathway"/>
    <property type="evidence" value="ECO:0007669"/>
    <property type="project" value="UniProtKB-UniRule"/>
</dbReference>
<dbReference type="UniPathway" id="UPA00056">
    <property type="reaction ID" value="UER00094"/>
</dbReference>
<evidence type="ECO:0000259" key="12">
    <source>
        <dbReference type="Pfam" id="PF08544"/>
    </source>
</evidence>
<dbReference type="InterPro" id="IPR014721">
    <property type="entry name" value="Ribsml_uS5_D2-typ_fold_subgr"/>
</dbReference>
<keyword evidence="5 10" id="KW-0547">Nucleotide-binding</keyword>
<dbReference type="SUPFAM" id="SSF54211">
    <property type="entry name" value="Ribosomal protein S5 domain 2-like"/>
    <property type="match status" value="1"/>
</dbReference>
<evidence type="ECO:0000256" key="1">
    <source>
        <dbReference type="ARBA" id="ARBA00009684"/>
    </source>
</evidence>